<dbReference type="Proteomes" id="UP000049495">
    <property type="component" value="Unassembled WGS sequence"/>
</dbReference>
<dbReference type="AlphaFoldDB" id="A0A822MUL4"/>
<name>A0A822MUL4_9VIBR</name>
<sequence length="172" mass="19761">MPVSRPTLKDVLEGTLEFETVPDYAPSFFSHMNEKDVSSGMVKYPFSSFEDIPKDKSGLKFPAFDDLQFYPSKLIESEGFKVVDVNGFAFIGMLGKSAFCIDPRRWHKIKEYISNGCIEYPECYESEFGVMDGRHRTLLIMQIYNRKTIPIAVPKRHYELVIEKAKLLNALT</sequence>
<comment type="caution">
    <text evidence="1">The sequence shown here is derived from an EMBL/GenBank/DDBJ whole genome shotgun (WGS) entry which is preliminary data.</text>
</comment>
<gene>
    <name evidence="1" type="ORF">VCR5J5_1360095</name>
</gene>
<protein>
    <submittedName>
        <fullName evidence="1">Uncharacterized protein</fullName>
    </submittedName>
</protein>
<accession>A0A822MUL4</accession>
<dbReference type="EMBL" id="CCJV01000042">
    <property type="protein sequence ID" value="CDT00754.1"/>
    <property type="molecule type" value="Genomic_DNA"/>
</dbReference>
<dbReference type="RefSeq" id="WP_055318521.1">
    <property type="nucleotide sequence ID" value="NZ_CAWQCV010000036.1"/>
</dbReference>
<reference evidence="2" key="1">
    <citation type="submission" date="2014-06" db="EMBL/GenBank/DDBJ databases">
        <authorList>
            <person name="Le Roux Frederique"/>
        </authorList>
    </citation>
    <scope>NUCLEOTIDE SEQUENCE [LARGE SCALE GENOMIC DNA]</scope>
    <source>
        <strain evidence="2">J5-5</strain>
    </source>
</reference>
<proteinExistence type="predicted"/>
<organism evidence="1 2">
    <name type="scientific">Vibrio crassostreae</name>
    <dbReference type="NCBI Taxonomy" id="246167"/>
    <lineage>
        <taxon>Bacteria</taxon>
        <taxon>Pseudomonadati</taxon>
        <taxon>Pseudomonadota</taxon>
        <taxon>Gammaproteobacteria</taxon>
        <taxon>Vibrionales</taxon>
        <taxon>Vibrionaceae</taxon>
        <taxon>Vibrio</taxon>
    </lineage>
</organism>
<evidence type="ECO:0000313" key="2">
    <source>
        <dbReference type="Proteomes" id="UP000049495"/>
    </source>
</evidence>
<evidence type="ECO:0000313" key="1">
    <source>
        <dbReference type="EMBL" id="CDT00754.1"/>
    </source>
</evidence>